<keyword evidence="3" id="KW-1185">Reference proteome</keyword>
<feature type="chain" id="PRO_5011582619" description="HmuY protein" evidence="1">
    <location>
        <begin position="30"/>
        <end position="266"/>
    </location>
</feature>
<dbReference type="STRING" id="551995.SAMN05192574_1147"/>
<dbReference type="EMBL" id="FOCL01000014">
    <property type="protein sequence ID" value="SEO83476.1"/>
    <property type="molecule type" value="Genomic_DNA"/>
</dbReference>
<dbReference type="Proteomes" id="UP000198942">
    <property type="component" value="Unassembled WGS sequence"/>
</dbReference>
<sequence length="266" mass="28788">MKIKHILQKRTTRSLAVLAVAAITFNSCSKSEGVKPDVTTPVVTPTRDADKVPYYKLQRVENLAAQTDDQNPTEPKTEILFSLDYKKEQPNTYAKTTLWDISLSGLYNSFLGPNSNTDAGNSGYQGPGKGGITIVQQAFDDVTAIPAAADFKTTKGLIGTDDKGSFGTGTGWYLYDFGGTEVGDGSATKVHVAYALGNALKLADGSTLPARTVIVKTASGDYAKIKMISCYKDIFTPDQMLTNSPHMYFTFEYMIVPAGSTKFEIK</sequence>
<keyword evidence="1" id="KW-0732">Signal</keyword>
<dbReference type="OrthoDB" id="1190814at2"/>
<feature type="signal peptide" evidence="1">
    <location>
        <begin position="1"/>
        <end position="29"/>
    </location>
</feature>
<dbReference type="CDD" id="cd12105">
    <property type="entry name" value="HmuY"/>
    <property type="match status" value="1"/>
</dbReference>
<protein>
    <recommendedName>
        <fullName evidence="4">HmuY protein</fullName>
    </recommendedName>
</protein>
<evidence type="ECO:0000313" key="2">
    <source>
        <dbReference type="EMBL" id="SEO83476.1"/>
    </source>
</evidence>
<name>A0A1H8SYB6_9SPHI</name>
<organism evidence="2 3">
    <name type="scientific">Mucilaginibacter gossypiicola</name>
    <dbReference type="NCBI Taxonomy" id="551995"/>
    <lineage>
        <taxon>Bacteria</taxon>
        <taxon>Pseudomonadati</taxon>
        <taxon>Bacteroidota</taxon>
        <taxon>Sphingobacteriia</taxon>
        <taxon>Sphingobacteriales</taxon>
        <taxon>Sphingobacteriaceae</taxon>
        <taxon>Mucilaginibacter</taxon>
    </lineage>
</organism>
<evidence type="ECO:0008006" key="4">
    <source>
        <dbReference type="Google" id="ProtNLM"/>
    </source>
</evidence>
<reference evidence="3" key="1">
    <citation type="submission" date="2016-10" db="EMBL/GenBank/DDBJ databases">
        <authorList>
            <person name="Varghese N."/>
            <person name="Submissions S."/>
        </authorList>
    </citation>
    <scope>NUCLEOTIDE SEQUENCE [LARGE SCALE GENOMIC DNA]</scope>
    <source>
        <strain evidence="3">Gh-48</strain>
    </source>
</reference>
<dbReference type="RefSeq" id="WP_091219396.1">
    <property type="nucleotide sequence ID" value="NZ_FOCL01000014.1"/>
</dbReference>
<evidence type="ECO:0000256" key="1">
    <source>
        <dbReference type="SAM" id="SignalP"/>
    </source>
</evidence>
<evidence type="ECO:0000313" key="3">
    <source>
        <dbReference type="Proteomes" id="UP000198942"/>
    </source>
</evidence>
<dbReference type="AlphaFoldDB" id="A0A1H8SYB6"/>
<accession>A0A1H8SYB6</accession>
<proteinExistence type="predicted"/>
<gene>
    <name evidence="2" type="ORF">SAMN05192574_1147</name>
</gene>
<dbReference type="InterPro" id="IPR025921">
    <property type="entry name" value="HmuY"/>
</dbReference>